<dbReference type="EMBL" id="DSJL01000009">
    <property type="protein sequence ID" value="HEF64744.1"/>
    <property type="molecule type" value="Genomic_DNA"/>
</dbReference>
<comment type="caution">
    <text evidence="2">The sequence shown here is derived from an EMBL/GenBank/DDBJ whole genome shotgun (WGS) entry which is preliminary data.</text>
</comment>
<feature type="coiled-coil region" evidence="1">
    <location>
        <begin position="47"/>
        <end position="81"/>
    </location>
</feature>
<accession>A0A7C1JPX9</accession>
<protein>
    <submittedName>
        <fullName evidence="2">Molecular chaperone DnaJ</fullName>
    </submittedName>
</protein>
<keyword evidence="1" id="KW-0175">Coiled coil</keyword>
<dbReference type="InterPro" id="IPR036869">
    <property type="entry name" value="J_dom_sf"/>
</dbReference>
<evidence type="ECO:0000313" key="2">
    <source>
        <dbReference type="EMBL" id="HEF64744.1"/>
    </source>
</evidence>
<reference evidence="2" key="1">
    <citation type="journal article" date="2020" name="mSystems">
        <title>Genome- and Community-Level Interaction Insights into Carbon Utilization and Element Cycling Functions of Hydrothermarchaeota in Hydrothermal Sediment.</title>
        <authorList>
            <person name="Zhou Z."/>
            <person name="Liu Y."/>
            <person name="Xu W."/>
            <person name="Pan J."/>
            <person name="Luo Z.H."/>
            <person name="Li M."/>
        </authorList>
    </citation>
    <scope>NUCLEOTIDE SEQUENCE [LARGE SCALE GENOMIC DNA]</scope>
    <source>
        <strain evidence="2">SpSt-222</strain>
    </source>
</reference>
<evidence type="ECO:0000256" key="1">
    <source>
        <dbReference type="SAM" id="Coils"/>
    </source>
</evidence>
<sequence>MEQRSVPAPLSLLQRVTLELEYLTRGERLRELRHRVTLLEFAQQELRATIQQRLGALQREVEDLRAEVQILEVRLSRLLRVSRPLSDEELDSTTADSKDAAWREDWRRQHGSRGNGCSEEFLSPNGHEAELLRRLYRMLARLLHPDLARDDHDRLQREHLMRLVNQAWERRDVEQLQRLVAVWSAAEEPNYSSDLDDLRRCLAQREVEEMQLARRLRELERSDLGQLLKRGPQSVERYLQRQEELLRHDIAVLRLRRRRLLRLIEERRRELALRAGLQY</sequence>
<organism evidence="2">
    <name type="scientific">Thermomicrobium roseum</name>
    <dbReference type="NCBI Taxonomy" id="500"/>
    <lineage>
        <taxon>Bacteria</taxon>
        <taxon>Pseudomonadati</taxon>
        <taxon>Thermomicrobiota</taxon>
        <taxon>Thermomicrobia</taxon>
        <taxon>Thermomicrobiales</taxon>
        <taxon>Thermomicrobiaceae</taxon>
        <taxon>Thermomicrobium</taxon>
    </lineage>
</organism>
<proteinExistence type="predicted"/>
<dbReference type="AlphaFoldDB" id="A0A7C1JPX9"/>
<dbReference type="SUPFAM" id="SSF46565">
    <property type="entry name" value="Chaperone J-domain"/>
    <property type="match status" value="1"/>
</dbReference>
<dbReference type="InterPro" id="IPR001623">
    <property type="entry name" value="DnaJ_domain"/>
</dbReference>
<name>A0A7C1JPX9_THERO</name>
<gene>
    <name evidence="2" type="ORF">ENP47_03965</name>
</gene>
<dbReference type="CDD" id="cd06257">
    <property type="entry name" value="DnaJ"/>
    <property type="match status" value="1"/>
</dbReference>